<dbReference type="Proteomes" id="UP001162060">
    <property type="component" value="Unassembled WGS sequence"/>
</dbReference>
<dbReference type="EMBL" id="CAKLBY020000221">
    <property type="protein sequence ID" value="CAK7935408.1"/>
    <property type="molecule type" value="Genomic_DNA"/>
</dbReference>
<proteinExistence type="predicted"/>
<reference evidence="1" key="1">
    <citation type="submission" date="2024-01" db="EMBL/GenBank/DDBJ databases">
        <authorList>
            <person name="Webb A."/>
        </authorList>
    </citation>
    <scope>NUCLEOTIDE SEQUENCE</scope>
    <source>
        <strain evidence="1">Pm1</strain>
    </source>
</reference>
<gene>
    <name evidence="1" type="ORF">PM001_LOCUS20558</name>
</gene>
<evidence type="ECO:0000313" key="1">
    <source>
        <dbReference type="EMBL" id="CAK7935408.1"/>
    </source>
</evidence>
<comment type="caution">
    <text evidence="1">The sequence shown here is derived from an EMBL/GenBank/DDBJ whole genome shotgun (WGS) entry which is preliminary data.</text>
</comment>
<accession>A0AAV1UNV2</accession>
<evidence type="ECO:0000313" key="2">
    <source>
        <dbReference type="Proteomes" id="UP001162060"/>
    </source>
</evidence>
<organism evidence="1 2">
    <name type="scientific">Peronospora matthiolae</name>
    <dbReference type="NCBI Taxonomy" id="2874970"/>
    <lineage>
        <taxon>Eukaryota</taxon>
        <taxon>Sar</taxon>
        <taxon>Stramenopiles</taxon>
        <taxon>Oomycota</taxon>
        <taxon>Peronosporomycetes</taxon>
        <taxon>Peronosporales</taxon>
        <taxon>Peronosporaceae</taxon>
        <taxon>Peronospora</taxon>
    </lineage>
</organism>
<name>A0AAV1UNV2_9STRA</name>
<protein>
    <submittedName>
        <fullName evidence="1">Uncharacterized protein</fullName>
    </submittedName>
</protein>
<dbReference type="AlphaFoldDB" id="A0AAV1UNV2"/>
<sequence>MPVWRPLRLASLRFVKRAREWITCGFLITKPSFTSFLMFWRELARAISFDSFGSSQILRLPHLSTDAARLTERERKERFKKGVCQQPVLVHISFKDVGAGSSNQRTASGV</sequence>